<evidence type="ECO:0000256" key="1">
    <source>
        <dbReference type="ARBA" id="ARBA00006484"/>
    </source>
</evidence>
<accession>A0A382A803</accession>
<dbReference type="PRINTS" id="PR00080">
    <property type="entry name" value="SDRFAMILY"/>
</dbReference>
<dbReference type="GO" id="GO:0030497">
    <property type="term" value="P:fatty acid elongation"/>
    <property type="evidence" value="ECO:0007669"/>
    <property type="project" value="TreeGrafter"/>
</dbReference>
<dbReference type="Gene3D" id="3.40.50.720">
    <property type="entry name" value="NAD(P)-binding Rossmann-like Domain"/>
    <property type="match status" value="1"/>
</dbReference>
<dbReference type="PRINTS" id="PR00081">
    <property type="entry name" value="GDHRDH"/>
</dbReference>
<comment type="similarity">
    <text evidence="1">Belongs to the short-chain dehydrogenases/reductases (SDR) family.</text>
</comment>
<proteinExistence type="inferred from homology"/>
<dbReference type="PANTHER" id="PTHR42760:SF40">
    <property type="entry name" value="3-OXOACYL-[ACYL-CARRIER-PROTEIN] REDUCTASE, CHLOROPLASTIC"/>
    <property type="match status" value="1"/>
</dbReference>
<dbReference type="SUPFAM" id="SSF51735">
    <property type="entry name" value="NAD(P)-binding Rossmann-fold domains"/>
    <property type="match status" value="1"/>
</dbReference>
<dbReference type="PANTHER" id="PTHR42760">
    <property type="entry name" value="SHORT-CHAIN DEHYDROGENASES/REDUCTASES FAMILY MEMBER"/>
    <property type="match status" value="1"/>
</dbReference>
<protein>
    <recommendedName>
        <fullName evidence="2">Ketoreductase domain-containing protein</fullName>
    </recommendedName>
</protein>
<evidence type="ECO:0000259" key="2">
    <source>
        <dbReference type="SMART" id="SM00822"/>
    </source>
</evidence>
<dbReference type="GO" id="GO:0016616">
    <property type="term" value="F:oxidoreductase activity, acting on the CH-OH group of donors, NAD or NADP as acceptor"/>
    <property type="evidence" value="ECO:0007669"/>
    <property type="project" value="TreeGrafter"/>
</dbReference>
<dbReference type="InterPro" id="IPR020904">
    <property type="entry name" value="Sc_DH/Rdtase_CS"/>
</dbReference>
<dbReference type="Pfam" id="PF00106">
    <property type="entry name" value="adh_short"/>
    <property type="match status" value="1"/>
</dbReference>
<feature type="non-terminal residue" evidence="3">
    <location>
        <position position="246"/>
    </location>
</feature>
<dbReference type="InterPro" id="IPR036291">
    <property type="entry name" value="NAD(P)-bd_dom_sf"/>
</dbReference>
<dbReference type="FunFam" id="3.40.50.720:FF:000084">
    <property type="entry name" value="Short-chain dehydrogenase reductase"/>
    <property type="match status" value="1"/>
</dbReference>
<dbReference type="EMBL" id="UINC01024304">
    <property type="protein sequence ID" value="SVA97676.1"/>
    <property type="molecule type" value="Genomic_DNA"/>
</dbReference>
<name>A0A382A803_9ZZZZ</name>
<dbReference type="NCBIfam" id="NF005559">
    <property type="entry name" value="PRK07231.1"/>
    <property type="match status" value="1"/>
</dbReference>
<organism evidence="3">
    <name type="scientific">marine metagenome</name>
    <dbReference type="NCBI Taxonomy" id="408172"/>
    <lineage>
        <taxon>unclassified sequences</taxon>
        <taxon>metagenomes</taxon>
        <taxon>ecological metagenomes</taxon>
    </lineage>
</organism>
<dbReference type="CDD" id="cd05233">
    <property type="entry name" value="SDR_c"/>
    <property type="match status" value="1"/>
</dbReference>
<feature type="domain" description="Ketoreductase" evidence="2">
    <location>
        <begin position="10"/>
        <end position="193"/>
    </location>
</feature>
<dbReference type="AlphaFoldDB" id="A0A382A803"/>
<dbReference type="SMART" id="SM00822">
    <property type="entry name" value="PKS_KR"/>
    <property type="match status" value="1"/>
</dbReference>
<reference evidence="3" key="1">
    <citation type="submission" date="2018-05" db="EMBL/GenBank/DDBJ databases">
        <authorList>
            <person name="Lanie J.A."/>
            <person name="Ng W.-L."/>
            <person name="Kazmierczak K.M."/>
            <person name="Andrzejewski T.M."/>
            <person name="Davidsen T.M."/>
            <person name="Wayne K.J."/>
            <person name="Tettelin H."/>
            <person name="Glass J.I."/>
            <person name="Rusch D."/>
            <person name="Podicherti R."/>
            <person name="Tsui H.-C.T."/>
            <person name="Winkler M.E."/>
        </authorList>
    </citation>
    <scope>NUCLEOTIDE SEQUENCE</scope>
</reference>
<dbReference type="InterPro" id="IPR057326">
    <property type="entry name" value="KR_dom"/>
</dbReference>
<gene>
    <name evidence="3" type="ORF">METZ01_LOCUS150530</name>
</gene>
<dbReference type="InterPro" id="IPR002347">
    <property type="entry name" value="SDR_fam"/>
</dbReference>
<dbReference type="PROSITE" id="PS00061">
    <property type="entry name" value="ADH_SHORT"/>
    <property type="match status" value="1"/>
</dbReference>
<evidence type="ECO:0000313" key="3">
    <source>
        <dbReference type="EMBL" id="SVA97676.1"/>
    </source>
</evidence>
<sequence length="246" mass="25929">MLKEFSLSGSTALVTGGGRGIGRAIALTLAEAGADVAIAARTLSQVEEVASEIRALNRRSLALKTDVTDSLSVNEMVSYTTDRLGKIDILVNVAGISGSASLDSFSDEAWSRIIETNLSGPFYCCRAVAGQMLEHRSGRIINVSSTSGAKATAGGSAYSASKAGLNMLTKVLAAEFAPYNVCVNGIGPGWFETDMTRSFLETPEQRTQVESIIPMGRLTSLRDLGLLAVYLASSASSWMTGQVIYL</sequence>